<evidence type="ECO:0000256" key="5">
    <source>
        <dbReference type="ARBA" id="ARBA00022692"/>
    </source>
</evidence>
<dbReference type="PRINTS" id="PR00081">
    <property type="entry name" value="GDHRDH"/>
</dbReference>
<dbReference type="Proteomes" id="UP000594638">
    <property type="component" value="Unassembled WGS sequence"/>
</dbReference>
<evidence type="ECO:0000256" key="10">
    <source>
        <dbReference type="ARBA" id="ARBA00023136"/>
    </source>
</evidence>
<protein>
    <submittedName>
        <fullName evidence="15">Signal peptide peptidase-like 2</fullName>
    </submittedName>
</protein>
<dbReference type="GO" id="GO:0010008">
    <property type="term" value="C:endosome membrane"/>
    <property type="evidence" value="ECO:0007669"/>
    <property type="project" value="UniProtKB-SubCell"/>
</dbReference>
<dbReference type="Gene3D" id="3.40.50.720">
    <property type="entry name" value="NAD(P)-binding Rossmann-like Domain"/>
    <property type="match status" value="1"/>
</dbReference>
<feature type="domain" description="PA" evidence="14">
    <location>
        <begin position="95"/>
        <end position="171"/>
    </location>
</feature>
<feature type="transmembrane region" description="Helical" evidence="12">
    <location>
        <begin position="465"/>
        <end position="486"/>
    </location>
</feature>
<name>A0A8S0R8H8_OLEEU</name>
<dbReference type="InterPro" id="IPR046450">
    <property type="entry name" value="PA_dom_sf"/>
</dbReference>
<organism evidence="15 16">
    <name type="scientific">Olea europaea subsp. europaea</name>
    <dbReference type="NCBI Taxonomy" id="158383"/>
    <lineage>
        <taxon>Eukaryota</taxon>
        <taxon>Viridiplantae</taxon>
        <taxon>Streptophyta</taxon>
        <taxon>Embryophyta</taxon>
        <taxon>Tracheophyta</taxon>
        <taxon>Spermatophyta</taxon>
        <taxon>Magnoliopsida</taxon>
        <taxon>eudicotyledons</taxon>
        <taxon>Gunneridae</taxon>
        <taxon>Pentapetalae</taxon>
        <taxon>asterids</taxon>
        <taxon>lamiids</taxon>
        <taxon>Lamiales</taxon>
        <taxon>Oleaceae</taxon>
        <taxon>Oleeae</taxon>
        <taxon>Olea</taxon>
    </lineage>
</organism>
<evidence type="ECO:0000256" key="12">
    <source>
        <dbReference type="SAM" id="Phobius"/>
    </source>
</evidence>
<proteinExistence type="inferred from homology"/>
<comment type="subcellular location">
    <subcellularLocation>
        <location evidence="2">Endosome membrane</location>
        <topology evidence="2">Multi-pass membrane protein</topology>
    </subcellularLocation>
</comment>
<dbReference type="OrthoDB" id="29661at2759"/>
<dbReference type="EMBL" id="CACTIH010002243">
    <property type="protein sequence ID" value="CAA2975220.1"/>
    <property type="molecule type" value="Genomic_DNA"/>
</dbReference>
<dbReference type="SUPFAM" id="SSF52025">
    <property type="entry name" value="PA domain"/>
    <property type="match status" value="1"/>
</dbReference>
<evidence type="ECO:0000256" key="6">
    <source>
        <dbReference type="ARBA" id="ARBA00022729"/>
    </source>
</evidence>
<comment type="function">
    <text evidence="1">Intramembrane-cleaving aspartic protease (I-CLiP) that cleaves type II membrane signal peptides in the hydrophobic plane of the membrane.</text>
</comment>
<reference evidence="15 16" key="1">
    <citation type="submission" date="2019-12" db="EMBL/GenBank/DDBJ databases">
        <authorList>
            <person name="Alioto T."/>
            <person name="Alioto T."/>
            <person name="Gomez Garrido J."/>
        </authorList>
    </citation>
    <scope>NUCLEOTIDE SEQUENCE [LARGE SCALE GENOMIC DNA]</scope>
</reference>
<accession>A0A8S0R8H8</accession>
<evidence type="ECO:0000256" key="1">
    <source>
        <dbReference type="ARBA" id="ARBA00003012"/>
    </source>
</evidence>
<gene>
    <name evidence="15" type="ORF">OLEA9_A052807</name>
</gene>
<dbReference type="Pfam" id="PF04258">
    <property type="entry name" value="Peptidase_A22B"/>
    <property type="match status" value="1"/>
</dbReference>
<keyword evidence="9 12" id="KW-1133">Transmembrane helix</keyword>
<dbReference type="SMART" id="SM00730">
    <property type="entry name" value="PSN"/>
    <property type="match status" value="1"/>
</dbReference>
<keyword evidence="8" id="KW-0378">Hydrolase</keyword>
<feature type="transmembrane region" description="Helical" evidence="12">
    <location>
        <begin position="349"/>
        <end position="369"/>
    </location>
</feature>
<dbReference type="InterPro" id="IPR002347">
    <property type="entry name" value="SDR_fam"/>
</dbReference>
<dbReference type="Pfam" id="PF02225">
    <property type="entry name" value="PA"/>
    <property type="match status" value="1"/>
</dbReference>
<evidence type="ECO:0000256" key="11">
    <source>
        <dbReference type="ARBA" id="ARBA00023180"/>
    </source>
</evidence>
<feature type="signal peptide" evidence="13">
    <location>
        <begin position="1"/>
        <end position="28"/>
    </location>
</feature>
<evidence type="ECO:0000259" key="14">
    <source>
        <dbReference type="Pfam" id="PF02225"/>
    </source>
</evidence>
<dbReference type="AlphaFoldDB" id="A0A8S0R8H8"/>
<feature type="transmembrane region" description="Helical" evidence="12">
    <location>
        <begin position="376"/>
        <end position="394"/>
    </location>
</feature>
<dbReference type="GO" id="GO:0030660">
    <property type="term" value="C:Golgi-associated vesicle membrane"/>
    <property type="evidence" value="ECO:0007669"/>
    <property type="project" value="TreeGrafter"/>
</dbReference>
<comment type="caution">
    <text evidence="15">The sequence shown here is derived from an EMBL/GenBank/DDBJ whole genome shotgun (WGS) entry which is preliminary data.</text>
</comment>
<dbReference type="Pfam" id="PF00106">
    <property type="entry name" value="adh_short"/>
    <property type="match status" value="1"/>
</dbReference>
<dbReference type="CDD" id="cd02132">
    <property type="entry name" value="PA_GO-like"/>
    <property type="match status" value="1"/>
</dbReference>
<evidence type="ECO:0000256" key="4">
    <source>
        <dbReference type="ARBA" id="ARBA00022670"/>
    </source>
</evidence>
<feature type="transmembrane region" description="Helical" evidence="12">
    <location>
        <begin position="250"/>
        <end position="272"/>
    </location>
</feature>
<dbReference type="InterPro" id="IPR003137">
    <property type="entry name" value="PA_domain"/>
</dbReference>
<comment type="similarity">
    <text evidence="3">Belongs to the peptidase A22B family.</text>
</comment>
<keyword evidence="16" id="KW-1185">Reference proteome</keyword>
<dbReference type="FunFam" id="3.50.30.30:FF:000007">
    <property type="entry name" value="Signal peptide peptidase-like 3"/>
    <property type="match status" value="1"/>
</dbReference>
<keyword evidence="11" id="KW-0325">Glycoprotein</keyword>
<dbReference type="Gramene" id="OE9A052807T1">
    <property type="protein sequence ID" value="OE9A052807C1"/>
    <property type="gene ID" value="OE9A052807"/>
</dbReference>
<dbReference type="GO" id="GO:0005765">
    <property type="term" value="C:lysosomal membrane"/>
    <property type="evidence" value="ECO:0007669"/>
    <property type="project" value="TreeGrafter"/>
</dbReference>
<dbReference type="SUPFAM" id="SSF51735">
    <property type="entry name" value="NAD(P)-binding Rossmann-fold domains"/>
    <property type="match status" value="1"/>
</dbReference>
<evidence type="ECO:0000256" key="7">
    <source>
        <dbReference type="ARBA" id="ARBA00022753"/>
    </source>
</evidence>
<keyword evidence="6 13" id="KW-0732">Signal</keyword>
<feature type="transmembrane region" description="Helical" evidence="12">
    <location>
        <begin position="319"/>
        <end position="343"/>
    </location>
</feature>
<dbReference type="GO" id="GO:0042500">
    <property type="term" value="F:aspartic endopeptidase activity, intramembrane cleaving"/>
    <property type="evidence" value="ECO:0007669"/>
    <property type="project" value="InterPro"/>
</dbReference>
<dbReference type="GO" id="GO:0033619">
    <property type="term" value="P:membrane protein proteolysis"/>
    <property type="evidence" value="ECO:0007669"/>
    <property type="project" value="TreeGrafter"/>
</dbReference>
<keyword evidence="5 12" id="KW-0812">Transmembrane</keyword>
<evidence type="ECO:0000256" key="8">
    <source>
        <dbReference type="ARBA" id="ARBA00022801"/>
    </source>
</evidence>
<evidence type="ECO:0000313" key="15">
    <source>
        <dbReference type="EMBL" id="CAA2975220.1"/>
    </source>
</evidence>
<feature type="transmembrane region" description="Helical" evidence="12">
    <location>
        <begin position="278"/>
        <end position="307"/>
    </location>
</feature>
<evidence type="ECO:0000256" key="2">
    <source>
        <dbReference type="ARBA" id="ARBA00004337"/>
    </source>
</evidence>
<keyword evidence="7" id="KW-0967">Endosome</keyword>
<dbReference type="PANTHER" id="PTHR12174">
    <property type="entry name" value="SIGNAL PEPTIDE PEPTIDASE"/>
    <property type="match status" value="1"/>
</dbReference>
<dbReference type="Gene3D" id="3.50.30.30">
    <property type="match status" value="1"/>
</dbReference>
<keyword evidence="10 12" id="KW-0472">Membrane</keyword>
<feature type="transmembrane region" description="Helical" evidence="12">
    <location>
        <begin position="431"/>
        <end position="453"/>
    </location>
</feature>
<dbReference type="GO" id="GO:0098554">
    <property type="term" value="C:cytoplasmic side of endoplasmic reticulum membrane"/>
    <property type="evidence" value="ECO:0007669"/>
    <property type="project" value="TreeGrafter"/>
</dbReference>
<feature type="transmembrane region" description="Helical" evidence="12">
    <location>
        <begin position="198"/>
        <end position="216"/>
    </location>
</feature>
<evidence type="ECO:0000313" key="16">
    <source>
        <dbReference type="Proteomes" id="UP000594638"/>
    </source>
</evidence>
<feature type="chain" id="PRO_5035846798" evidence="13">
    <location>
        <begin position="29"/>
        <end position="877"/>
    </location>
</feature>
<sequence>MKFQIVWSLICIYIFFLLILSSPAKVRAGDIVHDDNSAPKKPGCENDFVLVKVQTWVDGIEDEEFVGVGARFGTTIVSKEKNANQTHLTLSDPRDCCSSPKKKFVGDVIMVDRGNCKFTAKANFAEAAGASAVLIINNQKELYKMVCEPDETDLDIHIPAVMLPQDAGATLEKMLSNGSSVSVQLYSPRRPVVDIAEVFLWLMAVGTILCASYWSAWSAREAAIEQDKLLKDASDEIPNTKSHAGGSNVVDINTISAVLFVVVASCFLILLYKLMSFWFIELLVVLFCIGGVEGLQTCLVALLSRWFKRVGESFIKVPIFGAVSYLTLAVSPFCIAFAVVWAVYRNVSFAWIGQDILGIALIITVLQIVRIPNLKVGTVLLSCAFMYDIFWVFVSKKLFHESVMIVVARGDRSGEDGIPMLLKIPRLFDPWGGYSIIGFGDILLPGLLVAFSLRYDWLANKSLRAGYFLWAMFAYGLGLLITYIALNLMDGHGQPALLYIVPFTLGTFLALGKKRGDLKILWTRGEPERKRADRILSVLSSTAEEITQGISGSGLTAIVTASSGIGTETTRVLALRGVHVIMAVRNVDSGTKVKEAIIKEIPDAKMDVMELDLSSISSVRKFASEYNLSALPFNILINNAGVMAPPFMESEDKIELQFATNHLGHFLLANLLLDNMKKTACESQKEGRIVIVASDGHWVVYCEGIPLSDLSYYSILAYGQSKLSNTLHAKELAKGVDITANSLHPGAIATKLLRHHSFIDGVTSWIGKYVLENIPRGTTTTCYVALHPQVKGVSGENFVDSNISKASSLGNDAELSKKFTSFGKPFETGLMPIIQPHTQVTTLGENPSTAVQTVYPTRDKTFWDARLVEDTKLQIVK</sequence>
<dbReference type="InterPro" id="IPR036291">
    <property type="entry name" value="NAD(P)-bd_dom_sf"/>
</dbReference>
<feature type="transmembrane region" description="Helical" evidence="12">
    <location>
        <begin position="492"/>
        <end position="511"/>
    </location>
</feature>
<evidence type="ECO:0000256" key="13">
    <source>
        <dbReference type="SAM" id="SignalP"/>
    </source>
</evidence>
<keyword evidence="4" id="KW-0645">Protease</keyword>
<dbReference type="PANTHER" id="PTHR12174:SF75">
    <property type="entry name" value="SIGNAL PEPTIDE PEPTIDASE-LIKE 2"/>
    <property type="match status" value="1"/>
</dbReference>
<dbReference type="InterPro" id="IPR006639">
    <property type="entry name" value="Preselin/SPP"/>
</dbReference>
<dbReference type="GO" id="GO:0098553">
    <property type="term" value="C:lumenal side of endoplasmic reticulum membrane"/>
    <property type="evidence" value="ECO:0007669"/>
    <property type="project" value="TreeGrafter"/>
</dbReference>
<evidence type="ECO:0000256" key="9">
    <source>
        <dbReference type="ARBA" id="ARBA00022989"/>
    </source>
</evidence>
<evidence type="ECO:0000256" key="3">
    <source>
        <dbReference type="ARBA" id="ARBA00006859"/>
    </source>
</evidence>
<dbReference type="InterPro" id="IPR007369">
    <property type="entry name" value="Peptidase_A22B_SPP"/>
</dbReference>